<gene>
    <name evidence="1" type="ORF">CONCODRAFT_13740</name>
</gene>
<dbReference type="Proteomes" id="UP000070444">
    <property type="component" value="Unassembled WGS sequence"/>
</dbReference>
<dbReference type="AlphaFoldDB" id="A0A137NQE0"/>
<sequence length="63" mass="7216">MKRKKNLRKIVSVSILEKKAILDEDLSSKTTDKLLIINKTSPTLNTLQIDPSHLILNIQLNYL</sequence>
<protein>
    <submittedName>
        <fullName evidence="1">Uncharacterized protein</fullName>
    </submittedName>
</protein>
<keyword evidence="2" id="KW-1185">Reference proteome</keyword>
<reference evidence="1 2" key="1">
    <citation type="journal article" date="2015" name="Genome Biol. Evol.">
        <title>Phylogenomic analyses indicate that early fungi evolved digesting cell walls of algal ancestors of land plants.</title>
        <authorList>
            <person name="Chang Y."/>
            <person name="Wang S."/>
            <person name="Sekimoto S."/>
            <person name="Aerts A.L."/>
            <person name="Choi C."/>
            <person name="Clum A."/>
            <person name="LaButti K.M."/>
            <person name="Lindquist E.A."/>
            <person name="Yee Ngan C."/>
            <person name="Ohm R.A."/>
            <person name="Salamov A.A."/>
            <person name="Grigoriev I.V."/>
            <person name="Spatafora J.W."/>
            <person name="Berbee M.L."/>
        </authorList>
    </citation>
    <scope>NUCLEOTIDE SEQUENCE [LARGE SCALE GENOMIC DNA]</scope>
    <source>
        <strain evidence="1 2">NRRL 28638</strain>
    </source>
</reference>
<organism evidence="1 2">
    <name type="scientific">Conidiobolus coronatus (strain ATCC 28846 / CBS 209.66 / NRRL 28638)</name>
    <name type="common">Delacroixia coronata</name>
    <dbReference type="NCBI Taxonomy" id="796925"/>
    <lineage>
        <taxon>Eukaryota</taxon>
        <taxon>Fungi</taxon>
        <taxon>Fungi incertae sedis</taxon>
        <taxon>Zoopagomycota</taxon>
        <taxon>Entomophthoromycotina</taxon>
        <taxon>Entomophthoromycetes</taxon>
        <taxon>Entomophthorales</taxon>
        <taxon>Ancylistaceae</taxon>
        <taxon>Conidiobolus</taxon>
    </lineage>
</organism>
<evidence type="ECO:0000313" key="2">
    <source>
        <dbReference type="Proteomes" id="UP000070444"/>
    </source>
</evidence>
<evidence type="ECO:0000313" key="1">
    <source>
        <dbReference type="EMBL" id="KXN64890.1"/>
    </source>
</evidence>
<accession>A0A137NQE0</accession>
<dbReference type="EMBL" id="KQ965089">
    <property type="protein sequence ID" value="KXN64890.1"/>
    <property type="molecule type" value="Genomic_DNA"/>
</dbReference>
<proteinExistence type="predicted"/>
<name>A0A137NQE0_CONC2</name>